<organism evidence="1 2">
    <name type="scientific">Candidatus Marithioploca araucensis</name>
    <dbReference type="NCBI Taxonomy" id="70273"/>
    <lineage>
        <taxon>Bacteria</taxon>
        <taxon>Pseudomonadati</taxon>
        <taxon>Pseudomonadota</taxon>
        <taxon>Gammaproteobacteria</taxon>
        <taxon>Thiotrichales</taxon>
        <taxon>Thiotrichaceae</taxon>
        <taxon>Candidatus Marithioploca</taxon>
    </lineage>
</organism>
<keyword evidence="2" id="KW-1185">Reference proteome</keyword>
<evidence type="ECO:0000313" key="1">
    <source>
        <dbReference type="EMBL" id="MDM8563362.1"/>
    </source>
</evidence>
<dbReference type="Proteomes" id="UP001171945">
    <property type="component" value="Unassembled WGS sequence"/>
</dbReference>
<protein>
    <submittedName>
        <fullName evidence="1">Uncharacterized protein</fullName>
    </submittedName>
</protein>
<proteinExistence type="predicted"/>
<sequence>MEYNALALYQHWSTTLQLCQLEYNASALSIGVQRFSFVSTLEYNALALYQHWSTTL</sequence>
<accession>A0ABT7VUV0</accession>
<gene>
    <name evidence="1" type="ORF">QUF54_08415</name>
</gene>
<reference evidence="1" key="1">
    <citation type="submission" date="2023-06" db="EMBL/GenBank/DDBJ databases">
        <title>Uncultivated large filamentous bacteria from sulfidic sediments reveal new species and different genomic features in energy metabolism and defense.</title>
        <authorList>
            <person name="Fonseca A."/>
        </authorList>
    </citation>
    <scope>NUCLEOTIDE SEQUENCE</scope>
    <source>
        <strain evidence="1">HSG4</strain>
    </source>
</reference>
<dbReference type="EMBL" id="JAUCGM010000595">
    <property type="protein sequence ID" value="MDM8563362.1"/>
    <property type="molecule type" value="Genomic_DNA"/>
</dbReference>
<comment type="caution">
    <text evidence="1">The sequence shown here is derived from an EMBL/GenBank/DDBJ whole genome shotgun (WGS) entry which is preliminary data.</text>
</comment>
<name>A0ABT7VUV0_9GAMM</name>
<evidence type="ECO:0000313" key="2">
    <source>
        <dbReference type="Proteomes" id="UP001171945"/>
    </source>
</evidence>